<accession>A0ABN1IDW7</accession>
<gene>
    <name evidence="1" type="ORF">GCM10009105_10260</name>
</gene>
<evidence type="ECO:0000313" key="1">
    <source>
        <dbReference type="EMBL" id="GAA0709671.1"/>
    </source>
</evidence>
<keyword evidence="2" id="KW-1185">Reference proteome</keyword>
<sequence length="90" mass="9966">MHSMSKERCLGSLFSDIEYMAEYISIARASRNVTVWLNSKAEMVCSGADRAPELPSEYLLGTYGIGADVADIQQDLVAFRNERASNAIIF</sequence>
<comment type="caution">
    <text evidence="1">The sequence shown here is derived from an EMBL/GenBank/DDBJ whole genome shotgun (WGS) entry which is preliminary data.</text>
</comment>
<dbReference type="Proteomes" id="UP001501523">
    <property type="component" value="Unassembled WGS sequence"/>
</dbReference>
<reference evidence="1 2" key="1">
    <citation type="journal article" date="2019" name="Int. J. Syst. Evol. Microbiol.">
        <title>The Global Catalogue of Microorganisms (GCM) 10K type strain sequencing project: providing services to taxonomists for standard genome sequencing and annotation.</title>
        <authorList>
            <consortium name="The Broad Institute Genomics Platform"/>
            <consortium name="The Broad Institute Genome Sequencing Center for Infectious Disease"/>
            <person name="Wu L."/>
            <person name="Ma J."/>
        </authorList>
    </citation>
    <scope>NUCLEOTIDE SEQUENCE [LARGE SCALE GENOMIC DNA]</scope>
    <source>
        <strain evidence="1 2">JCM 15421</strain>
    </source>
</reference>
<name>A0ABN1IDW7_9GAMM</name>
<protein>
    <submittedName>
        <fullName evidence="1">Uncharacterized protein</fullName>
    </submittedName>
</protein>
<evidence type="ECO:0000313" key="2">
    <source>
        <dbReference type="Proteomes" id="UP001501523"/>
    </source>
</evidence>
<dbReference type="EMBL" id="BAAAEU010000005">
    <property type="protein sequence ID" value="GAA0709671.1"/>
    <property type="molecule type" value="Genomic_DNA"/>
</dbReference>
<organism evidence="1 2">
    <name type="scientific">Dokdonella soli</name>
    <dbReference type="NCBI Taxonomy" id="529810"/>
    <lineage>
        <taxon>Bacteria</taxon>
        <taxon>Pseudomonadati</taxon>
        <taxon>Pseudomonadota</taxon>
        <taxon>Gammaproteobacteria</taxon>
        <taxon>Lysobacterales</taxon>
        <taxon>Rhodanobacteraceae</taxon>
        <taxon>Dokdonella</taxon>
    </lineage>
</organism>
<proteinExistence type="predicted"/>